<dbReference type="Proteomes" id="UP001221898">
    <property type="component" value="Unassembled WGS sequence"/>
</dbReference>
<comment type="caution">
    <text evidence="2">The sequence shown here is derived from an EMBL/GenBank/DDBJ whole genome shotgun (WGS) entry which is preliminary data.</text>
</comment>
<keyword evidence="3" id="KW-1185">Reference proteome</keyword>
<evidence type="ECO:0000256" key="1">
    <source>
        <dbReference type="SAM" id="MobiDB-lite"/>
    </source>
</evidence>
<feature type="compositionally biased region" description="Polar residues" evidence="1">
    <location>
        <begin position="1"/>
        <end position="12"/>
    </location>
</feature>
<evidence type="ECO:0000313" key="2">
    <source>
        <dbReference type="EMBL" id="KAJ8405369.1"/>
    </source>
</evidence>
<feature type="region of interest" description="Disordered" evidence="1">
    <location>
        <begin position="1"/>
        <end position="23"/>
    </location>
</feature>
<gene>
    <name evidence="2" type="ORF">AAFF_G00318420</name>
</gene>
<feature type="compositionally biased region" description="Polar residues" evidence="1">
    <location>
        <begin position="167"/>
        <end position="178"/>
    </location>
</feature>
<feature type="compositionally biased region" description="Polar residues" evidence="1">
    <location>
        <begin position="121"/>
        <end position="136"/>
    </location>
</feature>
<feature type="compositionally biased region" description="Low complexity" evidence="1">
    <location>
        <begin position="77"/>
        <end position="89"/>
    </location>
</feature>
<accession>A0AAD7SME7</accession>
<feature type="region of interest" description="Disordered" evidence="1">
    <location>
        <begin position="71"/>
        <end position="102"/>
    </location>
</feature>
<feature type="compositionally biased region" description="Polar residues" evidence="1">
    <location>
        <begin position="90"/>
        <end position="101"/>
    </location>
</feature>
<feature type="region of interest" description="Disordered" evidence="1">
    <location>
        <begin position="117"/>
        <end position="136"/>
    </location>
</feature>
<feature type="non-terminal residue" evidence="2">
    <location>
        <position position="228"/>
    </location>
</feature>
<dbReference type="EMBL" id="JAINUG010000048">
    <property type="protein sequence ID" value="KAJ8405369.1"/>
    <property type="molecule type" value="Genomic_DNA"/>
</dbReference>
<proteinExistence type="predicted"/>
<name>A0AAD7SME7_9TELE</name>
<organism evidence="2 3">
    <name type="scientific">Aldrovandia affinis</name>
    <dbReference type="NCBI Taxonomy" id="143900"/>
    <lineage>
        <taxon>Eukaryota</taxon>
        <taxon>Metazoa</taxon>
        <taxon>Chordata</taxon>
        <taxon>Craniata</taxon>
        <taxon>Vertebrata</taxon>
        <taxon>Euteleostomi</taxon>
        <taxon>Actinopterygii</taxon>
        <taxon>Neopterygii</taxon>
        <taxon>Teleostei</taxon>
        <taxon>Notacanthiformes</taxon>
        <taxon>Halosauridae</taxon>
        <taxon>Aldrovandia</taxon>
    </lineage>
</organism>
<sequence>MDRMRNSSGSRTQRYRPASEFDEATLTRKREYWRTKKREQRAKLSVLKKEGLKAENSRICKSRASAIHLTGDENGSVTLPPGVPGPTLLNSDGTYQTGQRRNPSHLFEKSSLLLGTEENAGPTSSLSSEQSATVQSRAVREGQLDIANQKDRWFQKVKLNNVLPQFPATSSDSRNNPKGVTASRRTVGAVSGTFSPAKLNGVLLDSCSQLPAIQIKASSVHCEVRNKS</sequence>
<feature type="region of interest" description="Disordered" evidence="1">
    <location>
        <begin position="165"/>
        <end position="184"/>
    </location>
</feature>
<reference evidence="2" key="1">
    <citation type="journal article" date="2023" name="Science">
        <title>Genome structures resolve the early diversification of teleost fishes.</title>
        <authorList>
            <person name="Parey E."/>
            <person name="Louis A."/>
            <person name="Montfort J."/>
            <person name="Bouchez O."/>
            <person name="Roques C."/>
            <person name="Iampietro C."/>
            <person name="Lluch J."/>
            <person name="Castinel A."/>
            <person name="Donnadieu C."/>
            <person name="Desvignes T."/>
            <person name="Floi Bucao C."/>
            <person name="Jouanno E."/>
            <person name="Wen M."/>
            <person name="Mejri S."/>
            <person name="Dirks R."/>
            <person name="Jansen H."/>
            <person name="Henkel C."/>
            <person name="Chen W.J."/>
            <person name="Zahm M."/>
            <person name="Cabau C."/>
            <person name="Klopp C."/>
            <person name="Thompson A.W."/>
            <person name="Robinson-Rechavi M."/>
            <person name="Braasch I."/>
            <person name="Lecointre G."/>
            <person name="Bobe J."/>
            <person name="Postlethwait J.H."/>
            <person name="Berthelot C."/>
            <person name="Roest Crollius H."/>
            <person name="Guiguen Y."/>
        </authorList>
    </citation>
    <scope>NUCLEOTIDE SEQUENCE</scope>
    <source>
        <strain evidence="2">NC1722</strain>
    </source>
</reference>
<dbReference type="AlphaFoldDB" id="A0AAD7SME7"/>
<evidence type="ECO:0000313" key="3">
    <source>
        <dbReference type="Proteomes" id="UP001221898"/>
    </source>
</evidence>
<protein>
    <submittedName>
        <fullName evidence="2">Uncharacterized protein</fullName>
    </submittedName>
</protein>